<dbReference type="PANTHER" id="PTHR10828:SF50">
    <property type="entry name" value="REDUCTASE (ARC2), PUTATIVE (AFU_ORTHOLOGUE AFUA_6G13400)-RELATED"/>
    <property type="match status" value="1"/>
</dbReference>
<dbReference type="Pfam" id="PF00581">
    <property type="entry name" value="Rhodanese"/>
    <property type="match status" value="1"/>
</dbReference>
<evidence type="ECO:0000313" key="3">
    <source>
        <dbReference type="Proteomes" id="UP001345013"/>
    </source>
</evidence>
<protein>
    <recommendedName>
        <fullName evidence="1">Rhodanese domain-containing protein</fullName>
    </recommendedName>
</protein>
<dbReference type="Gene3D" id="3.40.250.10">
    <property type="entry name" value="Rhodanese-like domain"/>
    <property type="match status" value="1"/>
</dbReference>
<evidence type="ECO:0000259" key="1">
    <source>
        <dbReference type="PROSITE" id="PS50206"/>
    </source>
</evidence>
<dbReference type="SMART" id="SM00450">
    <property type="entry name" value="RHOD"/>
    <property type="match status" value="1"/>
</dbReference>
<reference evidence="2 3" key="1">
    <citation type="submission" date="2023-08" db="EMBL/GenBank/DDBJ databases">
        <title>Black Yeasts Isolated from many extreme environments.</title>
        <authorList>
            <person name="Coleine C."/>
            <person name="Stajich J.E."/>
            <person name="Selbmann L."/>
        </authorList>
    </citation>
    <scope>NUCLEOTIDE SEQUENCE [LARGE SCALE GENOMIC DNA]</scope>
    <source>
        <strain evidence="2 3">CCFEE 5885</strain>
    </source>
</reference>
<gene>
    <name evidence="2" type="ORF">LTR24_005529</name>
</gene>
<organism evidence="2 3">
    <name type="scientific">Lithohypha guttulata</name>
    <dbReference type="NCBI Taxonomy" id="1690604"/>
    <lineage>
        <taxon>Eukaryota</taxon>
        <taxon>Fungi</taxon>
        <taxon>Dikarya</taxon>
        <taxon>Ascomycota</taxon>
        <taxon>Pezizomycotina</taxon>
        <taxon>Eurotiomycetes</taxon>
        <taxon>Chaetothyriomycetidae</taxon>
        <taxon>Chaetothyriales</taxon>
        <taxon>Trichomeriaceae</taxon>
        <taxon>Lithohypha</taxon>
    </lineage>
</organism>
<dbReference type="PROSITE" id="PS50206">
    <property type="entry name" value="RHODANESE_3"/>
    <property type="match status" value="1"/>
</dbReference>
<feature type="domain" description="Rhodanese" evidence="1">
    <location>
        <begin position="42"/>
        <end position="143"/>
    </location>
</feature>
<dbReference type="Proteomes" id="UP001345013">
    <property type="component" value="Unassembled WGS sequence"/>
</dbReference>
<keyword evidence="3" id="KW-1185">Reference proteome</keyword>
<accession>A0ABR0K8R6</accession>
<dbReference type="PANTHER" id="PTHR10828">
    <property type="entry name" value="M-PHASE INDUCER PHOSPHATASE DUAL SPECIFICITY PHOSPHATASE CDC25"/>
    <property type="match status" value="1"/>
</dbReference>
<dbReference type="SUPFAM" id="SSF52821">
    <property type="entry name" value="Rhodanese/Cell cycle control phosphatase"/>
    <property type="match status" value="1"/>
</dbReference>
<sequence length="164" mass="18055">MSSGIQSEPPPWHAAFPAPKATPGAIPASQLLAMIKQWRTSDKPTHLLVDVRRNDHEGGTISTSVNLPAQTMYYSLSTLVALVKATQSIKSVIFYCGASRGRGPRCAGWFQDALDEFGIEDVKSYILEGGIKGWVKQGRKQGPEEMLMLMEGYEAGYWDQFMDG</sequence>
<comment type="caution">
    <text evidence="2">The sequence shown here is derived from an EMBL/GenBank/DDBJ whole genome shotgun (WGS) entry which is preliminary data.</text>
</comment>
<proteinExistence type="predicted"/>
<dbReference type="InterPro" id="IPR001763">
    <property type="entry name" value="Rhodanese-like_dom"/>
</dbReference>
<evidence type="ECO:0000313" key="2">
    <source>
        <dbReference type="EMBL" id="KAK5092088.1"/>
    </source>
</evidence>
<dbReference type="EMBL" id="JAVRRG010000064">
    <property type="protein sequence ID" value="KAK5092088.1"/>
    <property type="molecule type" value="Genomic_DNA"/>
</dbReference>
<name>A0ABR0K8R6_9EURO</name>
<dbReference type="InterPro" id="IPR036873">
    <property type="entry name" value="Rhodanese-like_dom_sf"/>
</dbReference>